<dbReference type="EMBL" id="JALJOT010000004">
    <property type="protein sequence ID" value="KAK9916118.1"/>
    <property type="molecule type" value="Genomic_DNA"/>
</dbReference>
<evidence type="ECO:0000313" key="3">
    <source>
        <dbReference type="EMBL" id="KAK9916118.1"/>
    </source>
</evidence>
<keyword evidence="4" id="KW-1185">Reference proteome</keyword>
<protein>
    <recommendedName>
        <fullName evidence="2">ELMO domain-containing protein</fullName>
    </recommendedName>
</protein>
<feature type="domain" description="ELMO" evidence="2">
    <location>
        <begin position="137"/>
        <end position="307"/>
    </location>
</feature>
<dbReference type="Proteomes" id="UP001491310">
    <property type="component" value="Unassembled WGS sequence"/>
</dbReference>
<feature type="region of interest" description="Disordered" evidence="1">
    <location>
        <begin position="1"/>
        <end position="59"/>
    </location>
</feature>
<accession>A0ABR2YWD4</accession>
<dbReference type="InterPro" id="IPR006816">
    <property type="entry name" value="ELMO_dom"/>
</dbReference>
<gene>
    <name evidence="3" type="ORF">WJX75_008858</name>
</gene>
<evidence type="ECO:0000313" key="4">
    <source>
        <dbReference type="Proteomes" id="UP001491310"/>
    </source>
</evidence>
<name>A0ABR2YWD4_9CHLO</name>
<sequence length="329" mass="37168">MGEALRKRRDKGNSKGSTSDQLEEPLLAAEDRSEDFGSAGQNADRNKARGRSYGSRERTDRALVPHSINRINWEELWRLLWGNCCSSWAGIVATISSCLAPLLPEQLRPVQLSSMQTARLNDLRTRIQVLFDADNPEHIDGLKRLWEHAFPGVPWQGVQADKWVDMGWQRNNPSSDFRGAGLIALHNHLYMAQEQPRLFRRLLDKVEGTRSDWEYPFAVAGVNLTYMLEEVFDLRDKRVGSLIDDRLPGSPAGRGFLCLLAGSSTVFETVYCMAFEVLDREWLDMKASYMEFPAVMTRVQSHLVRVLSAQPGSLAELRRLLALASKGAH</sequence>
<dbReference type="PANTHER" id="PTHR12771:SF56">
    <property type="entry name" value="CED-12"/>
    <property type="match status" value="1"/>
</dbReference>
<comment type="caution">
    <text evidence="3">The sequence shown here is derived from an EMBL/GenBank/DDBJ whole genome shotgun (WGS) entry which is preliminary data.</text>
</comment>
<dbReference type="PANTHER" id="PTHR12771">
    <property type="entry name" value="ENGULFMENT AND CELL MOTILITY"/>
    <property type="match status" value="1"/>
</dbReference>
<proteinExistence type="predicted"/>
<dbReference type="Pfam" id="PF04727">
    <property type="entry name" value="ELMO_CED12"/>
    <property type="match status" value="1"/>
</dbReference>
<dbReference type="InterPro" id="IPR050868">
    <property type="entry name" value="ELMO_domain-containing"/>
</dbReference>
<evidence type="ECO:0000256" key="1">
    <source>
        <dbReference type="SAM" id="MobiDB-lite"/>
    </source>
</evidence>
<feature type="compositionally biased region" description="Basic residues" evidence="1">
    <location>
        <begin position="1"/>
        <end position="10"/>
    </location>
</feature>
<dbReference type="PROSITE" id="PS51335">
    <property type="entry name" value="ELMO"/>
    <property type="match status" value="1"/>
</dbReference>
<evidence type="ECO:0000259" key="2">
    <source>
        <dbReference type="PROSITE" id="PS51335"/>
    </source>
</evidence>
<organism evidence="3 4">
    <name type="scientific">Coccomyxa subellipsoidea</name>
    <dbReference type="NCBI Taxonomy" id="248742"/>
    <lineage>
        <taxon>Eukaryota</taxon>
        <taxon>Viridiplantae</taxon>
        <taxon>Chlorophyta</taxon>
        <taxon>core chlorophytes</taxon>
        <taxon>Trebouxiophyceae</taxon>
        <taxon>Trebouxiophyceae incertae sedis</taxon>
        <taxon>Coccomyxaceae</taxon>
        <taxon>Coccomyxa</taxon>
    </lineage>
</organism>
<reference evidence="3 4" key="1">
    <citation type="journal article" date="2024" name="Nat. Commun.">
        <title>Phylogenomics reveals the evolutionary origins of lichenization in chlorophyte algae.</title>
        <authorList>
            <person name="Puginier C."/>
            <person name="Libourel C."/>
            <person name="Otte J."/>
            <person name="Skaloud P."/>
            <person name="Haon M."/>
            <person name="Grisel S."/>
            <person name="Petersen M."/>
            <person name="Berrin J.G."/>
            <person name="Delaux P.M."/>
            <person name="Dal Grande F."/>
            <person name="Keller J."/>
        </authorList>
    </citation>
    <scope>NUCLEOTIDE SEQUENCE [LARGE SCALE GENOMIC DNA]</scope>
    <source>
        <strain evidence="3 4">SAG 216-7</strain>
    </source>
</reference>